<feature type="transmembrane region" description="Helical" evidence="1">
    <location>
        <begin position="61"/>
        <end position="83"/>
    </location>
</feature>
<keyword evidence="4" id="KW-1185">Reference proteome</keyword>
<dbReference type="SMART" id="SM00014">
    <property type="entry name" value="acidPPc"/>
    <property type="match status" value="1"/>
</dbReference>
<reference evidence="3 4" key="1">
    <citation type="submission" date="2018-01" db="EMBL/GenBank/DDBJ databases">
        <title>Whole genome analyses suggest that Burkholderia sensu lato contains two further novel genera in the rhizoxinica-symbiotica group Mycetohabitans gen. nov., and Trinickia gen. nov.: implications for the evolution of diazotrophy and nodulation in the Burkholderiaceae.</title>
        <authorList>
            <person name="Estrada-de los Santos P."/>
            <person name="Palmer M."/>
            <person name="Chavez-Ramirez B."/>
            <person name="Beukes C."/>
            <person name="Steenkamp E.T."/>
            <person name="Hirsch A.M."/>
            <person name="Manyaka P."/>
            <person name="Maluk M."/>
            <person name="Lafos M."/>
            <person name="Crook M."/>
            <person name="Gross E."/>
            <person name="Simon M.F."/>
            <person name="Bueno dos Reis Junior F."/>
            <person name="Poole P.S."/>
            <person name="Venter S.N."/>
            <person name="James E.K."/>
        </authorList>
    </citation>
    <scope>NUCLEOTIDE SEQUENCE [LARGE SCALE GENOMIC DNA]</scope>
    <source>
        <strain evidence="3 4">GIMN1.004</strain>
    </source>
</reference>
<dbReference type="InterPro" id="IPR033879">
    <property type="entry name" value="UPP_Pase"/>
</dbReference>
<name>A0A2N7VVN4_9BURK</name>
<evidence type="ECO:0000256" key="1">
    <source>
        <dbReference type="SAM" id="Phobius"/>
    </source>
</evidence>
<dbReference type="GO" id="GO:0005886">
    <property type="term" value="C:plasma membrane"/>
    <property type="evidence" value="ECO:0007669"/>
    <property type="project" value="InterPro"/>
</dbReference>
<feature type="transmembrane region" description="Helical" evidence="1">
    <location>
        <begin position="103"/>
        <end position="121"/>
    </location>
</feature>
<dbReference type="InterPro" id="IPR036938">
    <property type="entry name" value="PAP2/HPO_sf"/>
</dbReference>
<dbReference type="Proteomes" id="UP000235616">
    <property type="component" value="Unassembled WGS sequence"/>
</dbReference>
<dbReference type="PANTHER" id="PTHR14969">
    <property type="entry name" value="SPHINGOSINE-1-PHOSPHATE PHOSPHOHYDROLASE"/>
    <property type="match status" value="1"/>
</dbReference>
<dbReference type="CDD" id="cd03385">
    <property type="entry name" value="PAP2_BcrC_like"/>
    <property type="match status" value="1"/>
</dbReference>
<keyword evidence="1" id="KW-1133">Transmembrane helix</keyword>
<dbReference type="RefSeq" id="WP_102644957.1">
    <property type="nucleotide sequence ID" value="NZ_PNYA01000006.1"/>
</dbReference>
<dbReference type="InterPro" id="IPR000326">
    <property type="entry name" value="PAP2/HPO"/>
</dbReference>
<gene>
    <name evidence="3" type="ORF">C0Z18_08545</name>
</gene>
<keyword evidence="1" id="KW-0472">Membrane</keyword>
<accession>A0A2N7VVN4</accession>
<feature type="transmembrane region" description="Helical" evidence="1">
    <location>
        <begin position="128"/>
        <end position="148"/>
    </location>
</feature>
<dbReference type="Gene3D" id="1.20.144.10">
    <property type="entry name" value="Phosphatidic acid phosphatase type 2/haloperoxidase"/>
    <property type="match status" value="1"/>
</dbReference>
<sequence>MSPNELELLNRALFLAIDATPATPAWCIAVASFVANGLIWSVPLILIALWLSADPERREAALQACGLALAALGVNQAIGLMWQHPRPFMIGLGHTFLAHAPDSSFPSDHATVFAAITIVLFARRMKRLGTVTLVGGLAVAWARVFLGVHFPLDMIGAVCVALAVHALLSPVWTRVGPSLTQWAVAAHRRVLATPIRRGWLRP</sequence>
<feature type="domain" description="Phosphatidic acid phosphatase type 2/haloperoxidase" evidence="2">
    <location>
        <begin position="60"/>
        <end position="169"/>
    </location>
</feature>
<dbReference type="SUPFAM" id="SSF48317">
    <property type="entry name" value="Acid phosphatase/Vanadium-dependent haloperoxidase"/>
    <property type="match status" value="1"/>
</dbReference>
<evidence type="ECO:0000259" key="2">
    <source>
        <dbReference type="SMART" id="SM00014"/>
    </source>
</evidence>
<dbReference type="PANTHER" id="PTHR14969:SF13">
    <property type="entry name" value="AT30094P"/>
    <property type="match status" value="1"/>
</dbReference>
<evidence type="ECO:0000313" key="4">
    <source>
        <dbReference type="Proteomes" id="UP000235616"/>
    </source>
</evidence>
<organism evidence="3 4">
    <name type="scientific">Trinickia dabaoshanensis</name>
    <dbReference type="NCBI Taxonomy" id="564714"/>
    <lineage>
        <taxon>Bacteria</taxon>
        <taxon>Pseudomonadati</taxon>
        <taxon>Pseudomonadota</taxon>
        <taxon>Betaproteobacteria</taxon>
        <taxon>Burkholderiales</taxon>
        <taxon>Burkholderiaceae</taxon>
        <taxon>Trinickia</taxon>
    </lineage>
</organism>
<dbReference type="Pfam" id="PF01569">
    <property type="entry name" value="PAP2"/>
    <property type="match status" value="1"/>
</dbReference>
<feature type="transmembrane region" description="Helical" evidence="1">
    <location>
        <begin position="154"/>
        <end position="172"/>
    </location>
</feature>
<comment type="caution">
    <text evidence="3">The sequence shown here is derived from an EMBL/GenBank/DDBJ whole genome shotgun (WGS) entry which is preliminary data.</text>
</comment>
<dbReference type="OrthoDB" id="9801622at2"/>
<dbReference type="GO" id="GO:0050380">
    <property type="term" value="F:undecaprenyl-diphosphatase activity"/>
    <property type="evidence" value="ECO:0007669"/>
    <property type="project" value="InterPro"/>
</dbReference>
<protein>
    <submittedName>
        <fullName evidence="3">Undecaprenyl-diphosphatase</fullName>
    </submittedName>
</protein>
<proteinExistence type="predicted"/>
<dbReference type="AlphaFoldDB" id="A0A2N7VVN4"/>
<dbReference type="EMBL" id="PNYA01000006">
    <property type="protein sequence ID" value="PMS21215.1"/>
    <property type="molecule type" value="Genomic_DNA"/>
</dbReference>
<keyword evidence="1" id="KW-0812">Transmembrane</keyword>
<feature type="transmembrane region" description="Helical" evidence="1">
    <location>
        <begin position="23"/>
        <end position="49"/>
    </location>
</feature>
<evidence type="ECO:0000313" key="3">
    <source>
        <dbReference type="EMBL" id="PMS21215.1"/>
    </source>
</evidence>